<gene>
    <name evidence="3" type="ORF">DES52_10973</name>
</gene>
<dbReference type="GO" id="GO:0015074">
    <property type="term" value="P:DNA integration"/>
    <property type="evidence" value="ECO:0007669"/>
    <property type="project" value="InterPro"/>
</dbReference>
<dbReference type="InterPro" id="IPR011010">
    <property type="entry name" value="DNA_brk_join_enz"/>
</dbReference>
<protein>
    <recommendedName>
        <fullName evidence="5">Site-specific recombinase XerD</fullName>
    </recommendedName>
</protein>
<evidence type="ECO:0000313" key="3">
    <source>
        <dbReference type="EMBL" id="PYE53301.1"/>
    </source>
</evidence>
<comment type="caution">
    <text evidence="3">The sequence shown here is derived from an EMBL/GenBank/DDBJ whole genome shotgun (WGS) entry which is preliminary data.</text>
</comment>
<dbReference type="GO" id="GO:0003677">
    <property type="term" value="F:DNA binding"/>
    <property type="evidence" value="ECO:0007669"/>
    <property type="project" value="InterPro"/>
</dbReference>
<sequence>MPRTTPTRAFEAFLTERQAQGLTPAGETWYRDAWARFTAFAGRRAFPSQQTAQLYLRFLRQEHVEDETWWPAWRGVEHVLRWFHARGYTRHDLGRFELRKPVGTGRPAMTEADLLPLIGAARRHDAERLITLLWFAGWRSSALVALTWQDVDIDAGLLYGPTFEGQRAEMQLQGKLAEKMLAWQRASTSEFLLSDVHGAPLTVADVHRVVRAVGKTARRPFLAPGQFQLAYVRQYLRYSTHPFGPDSVYLSRRLGHMIRVRNVPISNVVDFEELRAEHERHSPARQLLRNDPPSRPPLKTLKSRRNS</sequence>
<organism evidence="3 4">
    <name type="scientific">Deinococcus yavapaiensis KR-236</name>
    <dbReference type="NCBI Taxonomy" id="694435"/>
    <lineage>
        <taxon>Bacteria</taxon>
        <taxon>Thermotogati</taxon>
        <taxon>Deinococcota</taxon>
        <taxon>Deinococci</taxon>
        <taxon>Deinococcales</taxon>
        <taxon>Deinococcaceae</taxon>
        <taxon>Deinococcus</taxon>
    </lineage>
</organism>
<keyword evidence="4" id="KW-1185">Reference proteome</keyword>
<reference evidence="3 4" key="1">
    <citation type="submission" date="2018-06" db="EMBL/GenBank/DDBJ databases">
        <title>Genomic Encyclopedia of Type Strains, Phase IV (KMG-IV): sequencing the most valuable type-strain genomes for metagenomic binning, comparative biology and taxonomic classification.</title>
        <authorList>
            <person name="Goeker M."/>
        </authorList>
    </citation>
    <scope>NUCLEOTIDE SEQUENCE [LARGE SCALE GENOMIC DNA]</scope>
    <source>
        <strain evidence="3 4">DSM 18048</strain>
    </source>
</reference>
<dbReference type="RefSeq" id="WP_110887108.1">
    <property type="nucleotide sequence ID" value="NZ_QJSX01000009.1"/>
</dbReference>
<feature type="region of interest" description="Disordered" evidence="2">
    <location>
        <begin position="280"/>
        <end position="307"/>
    </location>
</feature>
<dbReference type="SUPFAM" id="SSF56349">
    <property type="entry name" value="DNA breaking-rejoining enzymes"/>
    <property type="match status" value="1"/>
</dbReference>
<name>A0A318SAM7_9DEIO</name>
<dbReference type="AlphaFoldDB" id="A0A318SAM7"/>
<evidence type="ECO:0000313" key="4">
    <source>
        <dbReference type="Proteomes" id="UP000248326"/>
    </source>
</evidence>
<evidence type="ECO:0008006" key="5">
    <source>
        <dbReference type="Google" id="ProtNLM"/>
    </source>
</evidence>
<dbReference type="Proteomes" id="UP000248326">
    <property type="component" value="Unassembled WGS sequence"/>
</dbReference>
<dbReference type="InterPro" id="IPR013762">
    <property type="entry name" value="Integrase-like_cat_sf"/>
</dbReference>
<keyword evidence="1" id="KW-0233">DNA recombination</keyword>
<dbReference type="GO" id="GO:0006310">
    <property type="term" value="P:DNA recombination"/>
    <property type="evidence" value="ECO:0007669"/>
    <property type="project" value="UniProtKB-KW"/>
</dbReference>
<evidence type="ECO:0000256" key="1">
    <source>
        <dbReference type="ARBA" id="ARBA00023172"/>
    </source>
</evidence>
<dbReference type="Gene3D" id="1.10.443.10">
    <property type="entry name" value="Intergrase catalytic core"/>
    <property type="match status" value="1"/>
</dbReference>
<dbReference type="OrthoDB" id="107900at2"/>
<accession>A0A318SAM7</accession>
<dbReference type="EMBL" id="QJSX01000009">
    <property type="protein sequence ID" value="PYE53301.1"/>
    <property type="molecule type" value="Genomic_DNA"/>
</dbReference>
<evidence type="ECO:0000256" key="2">
    <source>
        <dbReference type="SAM" id="MobiDB-lite"/>
    </source>
</evidence>
<proteinExistence type="predicted"/>